<protein>
    <submittedName>
        <fullName evidence="2">Lipase_3 domain-containing protein</fullName>
    </submittedName>
</protein>
<evidence type="ECO:0000313" key="1">
    <source>
        <dbReference type="Proteomes" id="UP000095286"/>
    </source>
</evidence>
<evidence type="ECO:0000313" key="2">
    <source>
        <dbReference type="WBParaSite" id="RSKR_0000363500.1"/>
    </source>
</evidence>
<name>A0AC35TT82_9BILA</name>
<accession>A0AC35TT82</accession>
<sequence>MPALVAFGRRWSIGSDDFVFPSIIEASIRFLWLLLLFFIYQIYLPTSCESTRYFHVLLLLSLINLIMLLLCVFVAIESSKGTIIDVKKRKNVSRLLHTKVPIFLTEVVCTTLAVIFVLLESSNMCNMKLVILLALLIESVLLCVIFIGAVLIFSTHGDKHIDHYAKQESKRLSRTLKYLGYSKGNDISEALDEVADILSAFFFANDFVLSDVLAGLVLHVTKQQHQRKTSQYDVIQDLDAPDWMQMNQFDTTVRFSQFSLAIYGMPAYLVLKTNTKDLWNYFKQVNFCCCCKDNQADNASLLDNELTSPANTKAFLLLTGIDKEDLIYISFENRIFEIPFICFTDHQTKSIVITIRGSASIHDFVTDLALVEEVVTVDIKKAGCEETEKVELRCHKGMLISARNILEKLQQNNILDQSFATYPQYQLKITGHSMGGAVASLLTLLLKQSYPGVRCYALSPPGCVVDSEGRKYLNDCVLSVIIGEDIVCRMSYHSLFKLKTDIENEIELTKRKKCEILTKGIGKLLVDSLKKTENVQRTNVVYTATPQEETLQECGSNEAVDTIINIRTTYDPSRIKLLPPGRLLHIKTNHMDEECVPWSWISPSCLEEIHLNTRVALDHFPVAVSTTLKRTKDIYHKMMSRRTSVSQETIMEETNNTNSTATFILEHEPALIDL</sequence>
<proteinExistence type="predicted"/>
<organism evidence="1 2">
    <name type="scientific">Rhabditophanes sp. KR3021</name>
    <dbReference type="NCBI Taxonomy" id="114890"/>
    <lineage>
        <taxon>Eukaryota</taxon>
        <taxon>Metazoa</taxon>
        <taxon>Ecdysozoa</taxon>
        <taxon>Nematoda</taxon>
        <taxon>Chromadorea</taxon>
        <taxon>Rhabditida</taxon>
        <taxon>Tylenchina</taxon>
        <taxon>Panagrolaimomorpha</taxon>
        <taxon>Strongyloidoidea</taxon>
        <taxon>Alloionematidae</taxon>
        <taxon>Rhabditophanes</taxon>
    </lineage>
</organism>
<reference evidence="2" key="1">
    <citation type="submission" date="2016-11" db="UniProtKB">
        <authorList>
            <consortium name="WormBaseParasite"/>
        </authorList>
    </citation>
    <scope>IDENTIFICATION</scope>
    <source>
        <strain evidence="2">KR3021</strain>
    </source>
</reference>
<dbReference type="Proteomes" id="UP000095286">
    <property type="component" value="Unplaced"/>
</dbReference>
<dbReference type="WBParaSite" id="RSKR_0000363500.1">
    <property type="protein sequence ID" value="RSKR_0000363500.1"/>
    <property type="gene ID" value="RSKR_0000363500"/>
</dbReference>